<feature type="compositionally biased region" description="Polar residues" evidence="1">
    <location>
        <begin position="256"/>
        <end position="266"/>
    </location>
</feature>
<name>A0AAV3UQB6_9EURY</name>
<dbReference type="PANTHER" id="PTHR30121">
    <property type="entry name" value="UNCHARACTERIZED PROTEIN YJGR-RELATED"/>
    <property type="match status" value="1"/>
</dbReference>
<dbReference type="InterPro" id="IPR051162">
    <property type="entry name" value="T4SS_component"/>
</dbReference>
<dbReference type="InterPro" id="IPR027417">
    <property type="entry name" value="P-loop_NTPase"/>
</dbReference>
<feature type="compositionally biased region" description="Basic and acidic residues" evidence="1">
    <location>
        <begin position="239"/>
        <end position="248"/>
    </location>
</feature>
<feature type="region of interest" description="Disordered" evidence="1">
    <location>
        <begin position="875"/>
        <end position="1043"/>
    </location>
</feature>
<dbReference type="SUPFAM" id="SSF52540">
    <property type="entry name" value="P-loop containing nucleoside triphosphate hydrolases"/>
    <property type="match status" value="1"/>
</dbReference>
<dbReference type="RefSeq" id="WP_227778633.1">
    <property type="nucleotide sequence ID" value="NZ_BAABKX010000024.1"/>
</dbReference>
<protein>
    <recommendedName>
        <fullName evidence="4">ATP-binding protein</fullName>
    </recommendedName>
</protein>
<dbReference type="PANTHER" id="PTHR30121:SF6">
    <property type="entry name" value="SLR6007 PROTEIN"/>
    <property type="match status" value="1"/>
</dbReference>
<evidence type="ECO:0000313" key="2">
    <source>
        <dbReference type="EMBL" id="GAA5063181.1"/>
    </source>
</evidence>
<reference evidence="2 3" key="1">
    <citation type="journal article" date="2019" name="Int. J. Syst. Evol. Microbiol.">
        <title>The Global Catalogue of Microorganisms (GCM) 10K type strain sequencing project: providing services to taxonomists for standard genome sequencing and annotation.</title>
        <authorList>
            <consortium name="The Broad Institute Genomics Platform"/>
            <consortium name="The Broad Institute Genome Sequencing Center for Infectious Disease"/>
            <person name="Wu L."/>
            <person name="Ma J."/>
        </authorList>
    </citation>
    <scope>NUCLEOTIDE SEQUENCE [LARGE SCALE GENOMIC DNA]</scope>
    <source>
        <strain evidence="2 3">JCM 17504</strain>
    </source>
</reference>
<comment type="caution">
    <text evidence="2">The sequence shown here is derived from an EMBL/GenBank/DDBJ whole genome shotgun (WGS) entry which is preliminary data.</text>
</comment>
<evidence type="ECO:0000256" key="1">
    <source>
        <dbReference type="SAM" id="MobiDB-lite"/>
    </source>
</evidence>
<evidence type="ECO:0008006" key="4">
    <source>
        <dbReference type="Google" id="ProtNLM"/>
    </source>
</evidence>
<organism evidence="2 3">
    <name type="scientific">Haladaptatus pallidirubidus</name>
    <dbReference type="NCBI Taxonomy" id="1008152"/>
    <lineage>
        <taxon>Archaea</taxon>
        <taxon>Methanobacteriati</taxon>
        <taxon>Methanobacteriota</taxon>
        <taxon>Stenosarchaea group</taxon>
        <taxon>Halobacteria</taxon>
        <taxon>Halobacteriales</taxon>
        <taxon>Haladaptataceae</taxon>
        <taxon>Haladaptatus</taxon>
    </lineage>
</organism>
<feature type="compositionally biased region" description="Basic and acidic residues" evidence="1">
    <location>
        <begin position="890"/>
        <end position="903"/>
    </location>
</feature>
<evidence type="ECO:0000313" key="3">
    <source>
        <dbReference type="Proteomes" id="UP001501729"/>
    </source>
</evidence>
<dbReference type="GeneID" id="68617103"/>
<gene>
    <name evidence="2" type="ORF">GCM10025751_51410</name>
</gene>
<feature type="compositionally biased region" description="Basic and acidic residues" evidence="1">
    <location>
        <begin position="1023"/>
        <end position="1043"/>
    </location>
</feature>
<dbReference type="Gene3D" id="3.40.50.300">
    <property type="entry name" value="P-loop containing nucleotide triphosphate hydrolases"/>
    <property type="match status" value="1"/>
</dbReference>
<dbReference type="EMBL" id="BAABKX010000024">
    <property type="protein sequence ID" value="GAA5063181.1"/>
    <property type="molecule type" value="Genomic_DNA"/>
</dbReference>
<accession>A0AAV3UQB6</accession>
<proteinExistence type="predicted"/>
<sequence>MTTTRRYIRIEPAHERVTPSDIISRLAGLRKLKSGWKVKYDPRKNAPTFEFLALTQGNQTPVRFYLGATDESLLSTVRSELTTAYPASYNLSEEELTLPEELLGTSAENINTDSDEDTVESQSVDDARSELLNRSPIATRWQGVATRTDDWMTPITQYSQLHATHNGDSASAKSPLATAVERLANASAPTVLQVLFTRYADWEKAANTRKENIQTKRDGFVQTTKTNFRDMLRGYDEEEIRDRRRGRDAPQIGENIGQSPNATSGGAASRQALIDQKNPSQTFLVNMRAAGVPPSDATETTIGTVESEVDALANAFNHLDGAYYELDGKRLTKGLTNIRDPAKKELKRLLDRSLKISRQGRKRPQLILNADELANFVAVPSAHALTTEGARGTRGKERLRQPLSLPAPEMLDRLSAPGMAIGLPLKDRNQPLDDAVYVHISKLITHYLRAASTGSGKSKSVLNDMLTLSEHVGGPTVLLESKGDGMVENYLKAHYAKFGTLDNVYHFDAPDMLLAFSFFDIRPKLAMGRRREDAIQDTVEHFHEVMRLILGKETHDRAFVANEILTFLIKALFDKEYGQDAFSLDTLIEAVYQMRHERIIPEICTENAHIERALLQQCQLDEAQFQQSMGGAANRLNKLVELEHLYQIFNHVPEWDDEANEYTENVFDFRHFLDEDAVILFDIGDLRTDSRNALTMVLLSNLWDAAQGWSDESRTGEEEPMASDEKIANVIIEEAAAVATSELVYEEFLPQGRGFGVSLGLIMQYPDQVNDHSRSNRPYKEILNNVKTKIIGNIEVDDTLAKSMAHENLSKQDLSKRIQRLPSGEWIVQLPSPGFGETDPTTFSLAPLPIPEGHPESDEPLAGDARHLFEEMARPQVRRRTQTECSIPDRPSRIGHVDARDTLVEMGDEDTAGTDGSQEHTADAEAADGGTPAETPFFGAGSVSDDTGTAPDGEVPTGMGDTPASDRPSDEQDFGGASMFGAPTTEQSPPEDPPSSTLSEQTETGTQNGHSSEGETGTTDAGEQPRDTDDETERSSDAALSEHVHYDTDVDGYVCALCGTEYTDAEKRRASACCQFAFKDEVFVAARRAHKTTDSTSNLLDRLRKIAVHAEDYGIEISLQEFASLDSSATESATTTADESGQPHESERILVSGSKASGHFSDATTDIPDETLRAEGVTRDEAAFLGLVLDAMNHQVEGYSLLESMSALEEPFSTLDIETLKEKDFIEEHRSFWQTYYTVLPAGRTFLDRSLDVNPGVGDLGEKTPHKAGVVFLKAWLTQQEDVARTEVYYQPAEDTVFDVAGFTAADELIWVGEVETPSNNPEALLADYEKLATVDAAAVWACEDKEFLLKAIETLTDAGNLDISLSATQKRTISSLRAAIGGYDDPGMAALHTFRSLKAEVKVPENP</sequence>
<keyword evidence="3" id="KW-1185">Reference proteome</keyword>
<feature type="region of interest" description="Disordered" evidence="1">
    <location>
        <begin position="239"/>
        <end position="270"/>
    </location>
</feature>
<dbReference type="Proteomes" id="UP001501729">
    <property type="component" value="Unassembled WGS sequence"/>
</dbReference>
<feature type="compositionally biased region" description="Polar residues" evidence="1">
    <location>
        <begin position="984"/>
        <end position="1021"/>
    </location>
</feature>